<dbReference type="InterPro" id="IPR051553">
    <property type="entry name" value="Ran_GTPase-activating"/>
</dbReference>
<dbReference type="PANTHER" id="PTHR45982:SF1">
    <property type="entry name" value="REGULATOR OF CHROMOSOME CONDENSATION"/>
    <property type="match status" value="1"/>
</dbReference>
<reference evidence="1" key="1">
    <citation type="submission" date="2020-05" db="EMBL/GenBank/DDBJ databases">
        <authorList>
            <person name="Chiriac C."/>
            <person name="Salcher M."/>
            <person name="Ghai R."/>
            <person name="Kavagutti S V."/>
        </authorList>
    </citation>
    <scope>NUCLEOTIDE SEQUENCE</scope>
</reference>
<dbReference type="PANTHER" id="PTHR45982">
    <property type="entry name" value="REGULATOR OF CHROMOSOME CONDENSATION"/>
    <property type="match status" value="1"/>
</dbReference>
<dbReference type="Pfam" id="PF13540">
    <property type="entry name" value="RCC1_2"/>
    <property type="match status" value="6"/>
</dbReference>
<proteinExistence type="predicted"/>
<dbReference type="GO" id="GO:0005737">
    <property type="term" value="C:cytoplasm"/>
    <property type="evidence" value="ECO:0007669"/>
    <property type="project" value="TreeGrafter"/>
</dbReference>
<dbReference type="GO" id="GO:0005085">
    <property type="term" value="F:guanyl-nucleotide exchange factor activity"/>
    <property type="evidence" value="ECO:0007669"/>
    <property type="project" value="TreeGrafter"/>
</dbReference>
<dbReference type="AlphaFoldDB" id="A0A6J6LK90"/>
<dbReference type="InterPro" id="IPR038081">
    <property type="entry name" value="CalX-like_sf"/>
</dbReference>
<dbReference type="PROSITE" id="PS00626">
    <property type="entry name" value="RCC1_2"/>
    <property type="match status" value="1"/>
</dbReference>
<dbReference type="SUPFAM" id="SSF50985">
    <property type="entry name" value="RCC1/BLIP-II"/>
    <property type="match status" value="1"/>
</dbReference>
<accession>A0A6J6LK90</accession>
<evidence type="ECO:0000313" key="1">
    <source>
        <dbReference type="EMBL" id="CAB4660964.1"/>
    </source>
</evidence>
<sequence length="645" mass="65006">MGTASSASVPSRRLVAVLASTALTLGALVVVSLASHRADAALVTSVVEWGDSQGAPSSLTRVSAVAAGWGHSLALKNNGSVVAWGSNNGGQTEVPAGLTGVKAIGAGAYFSLAVASDGSVVAWGDNGAGQTDVPPGLSGVAAVAAGSDFAVALLEDGTVTAWGSSSFGKTDVPVGLNEVVQISANSASTVAVKSDGTLVAWGWDIYGQVSGASEQTNITQVSVGRYDVLARKSDGTVIAWGSNRSGSTDVPVDLSGATAVAAGADTSYALLSDGTVRSWGLEVSTCAFPVFGQCPGFTPTVYTPPVGLSGVTAIDADLGHALAIHTIESSTQEITFGALANKLASAGDFEVSATSDSGLSVSFASTTTGICTVSGSTVTLVGAVGTCTIRASQAGSSSVEAATPVDQSFQVENSTQEITFGALANKLASAADFDVSATSDSGLSVSFASTTTDICTVSGSTVTLAGALGTCTIRASQAGSSGIEAATPVDQSFEVKDVAIAFGVADTGAYEGSRPKGTTVSSMYGFDRPKSVALCIWYETREDSSASGVDKIYLWDGSQDFTRLGVSKPKFVILPSGRTSGKISTKINYDTTPEAEEHYNVVVTKITTQVGGQCVASQTADPRVVILRSTSRVTIFDDDTPVPQG</sequence>
<name>A0A6J6LK90_9ZZZZ</name>
<dbReference type="InterPro" id="IPR000408">
    <property type="entry name" value="Reg_chr_condens"/>
</dbReference>
<dbReference type="EMBL" id="CAEZWM010000116">
    <property type="protein sequence ID" value="CAB4660964.1"/>
    <property type="molecule type" value="Genomic_DNA"/>
</dbReference>
<dbReference type="InterPro" id="IPR009091">
    <property type="entry name" value="RCC1/BLIP-II"/>
</dbReference>
<dbReference type="SUPFAM" id="SSF141072">
    <property type="entry name" value="CalX-like"/>
    <property type="match status" value="1"/>
</dbReference>
<gene>
    <name evidence="1" type="ORF">UFOPK2242_00962</name>
</gene>
<organism evidence="1">
    <name type="scientific">freshwater metagenome</name>
    <dbReference type="NCBI Taxonomy" id="449393"/>
    <lineage>
        <taxon>unclassified sequences</taxon>
        <taxon>metagenomes</taxon>
        <taxon>ecological metagenomes</taxon>
    </lineage>
</organism>
<protein>
    <submittedName>
        <fullName evidence="1">Unannotated protein</fullName>
    </submittedName>
</protein>
<dbReference type="PROSITE" id="PS50012">
    <property type="entry name" value="RCC1_3"/>
    <property type="match status" value="3"/>
</dbReference>
<dbReference type="Gene3D" id="2.130.10.30">
    <property type="entry name" value="Regulator of chromosome condensation 1/beta-lactamase-inhibitor protein II"/>
    <property type="match status" value="2"/>
</dbReference>